<feature type="transmembrane region" description="Helical" evidence="13">
    <location>
        <begin position="67"/>
        <end position="88"/>
    </location>
</feature>
<comment type="caution">
    <text evidence="14">The sequence shown here is derived from an EMBL/GenBank/DDBJ whole genome shotgun (WGS) entry which is preliminary data.</text>
</comment>
<evidence type="ECO:0000256" key="3">
    <source>
        <dbReference type="ARBA" id="ARBA00022448"/>
    </source>
</evidence>
<keyword evidence="6 13" id="KW-1133">Transmembrane helix</keyword>
<dbReference type="Pfam" id="PF00858">
    <property type="entry name" value="ASC"/>
    <property type="match status" value="1"/>
</dbReference>
<dbReference type="Pfam" id="PF11901">
    <property type="entry name" value="DM9"/>
    <property type="match status" value="1"/>
</dbReference>
<dbReference type="InterPro" id="IPR001873">
    <property type="entry name" value="ENaC"/>
</dbReference>
<evidence type="ECO:0000256" key="4">
    <source>
        <dbReference type="ARBA" id="ARBA00022461"/>
    </source>
</evidence>
<dbReference type="SMART" id="SM00696">
    <property type="entry name" value="DM9"/>
    <property type="match status" value="2"/>
</dbReference>
<accession>A0A484B485</accession>
<dbReference type="PROSITE" id="PS01206">
    <property type="entry name" value="ASC"/>
    <property type="match status" value="1"/>
</dbReference>
<evidence type="ECO:0000256" key="13">
    <source>
        <dbReference type="SAM" id="Phobius"/>
    </source>
</evidence>
<dbReference type="Gene3D" id="2.60.470.10">
    <property type="entry name" value="Acid-sensing ion channels like domains"/>
    <property type="match status" value="1"/>
</dbReference>
<keyword evidence="10 12" id="KW-0739">Sodium transport</keyword>
<name>A0A484B485_DRONA</name>
<evidence type="ECO:0000256" key="1">
    <source>
        <dbReference type="ARBA" id="ARBA00004141"/>
    </source>
</evidence>
<sequence>MFINQVRKVKRNRARIAAWKHQQQQQQQPRWIYDSDWIDLIRRYSIGSHIHGFYQLFWPTMRRRMRLLWSLALLCALIVLIYITYLLAERHQRKQFHTIVDDSHWPIVNIAFPAILVCNKNHLNWSRLPEIRESYNISDAELPLVERALTAFDAVTTSHLDVFESLRGEPLETLNHLNFTQIVIDMAWRCDELFRECSWHTKARDCCELFRPRRLPQGPCFAFNELEKRPSAETGLGTGISFRLMLNADRHAPANGESKGFVLDVVEPGVWTGFPMTVPPYADLNIGLSAVYHFYDSGTYSLDSNQRECLMDYEQDSKQFLTLLGFKYMLENCQAECQQHYMLSYCNCTLDLFYPPSNHAACKLKDLPCLAAHNHLLQNFEQPGEKSFVAQKEAGLICDCLYNCKSLTLLTNMRQSVFLPWKAGNGSDNSYSESNNRSIFVNFYYDKGVILVYKTSLIYSWIDLIEPVCEKLISSIYKIPAQVLPAQQSSICYQSVFTMYSSMKLFACALIVAQLLGSIQCGDYDNTDRWVLSDKTKPFPENAVLGGYDSYGYENFVGRLAYSSSILPARVRAETGYATFNTDTFASQAASYELLVSNETVSYDWVRSFDGFLERNAVSVGTSFENERVYVCRARTDGGIFIGTLYLSQRKCSIKYENLPLREVTKYEVLVRKTTPEIYRPFQIKATNVVDHEMI</sequence>
<keyword evidence="3 12" id="KW-0813">Transport</keyword>
<dbReference type="EMBL" id="LSRL02000178">
    <property type="protein sequence ID" value="TDG43102.1"/>
    <property type="molecule type" value="Genomic_DNA"/>
</dbReference>
<evidence type="ECO:0000256" key="11">
    <source>
        <dbReference type="ARBA" id="ARBA00023303"/>
    </source>
</evidence>
<proteinExistence type="inferred from homology"/>
<dbReference type="GO" id="GO:0005886">
    <property type="term" value="C:plasma membrane"/>
    <property type="evidence" value="ECO:0007669"/>
    <property type="project" value="TreeGrafter"/>
</dbReference>
<evidence type="ECO:0000256" key="6">
    <source>
        <dbReference type="ARBA" id="ARBA00022989"/>
    </source>
</evidence>
<evidence type="ECO:0000313" key="15">
    <source>
        <dbReference type="Proteomes" id="UP000295192"/>
    </source>
</evidence>
<evidence type="ECO:0000256" key="10">
    <source>
        <dbReference type="ARBA" id="ARBA00023201"/>
    </source>
</evidence>
<dbReference type="PANTHER" id="PTHR11690:SF288">
    <property type="entry name" value="AMILORIDE-SENSITIVE NA+ CHANNEL-RELATED"/>
    <property type="match status" value="1"/>
</dbReference>
<dbReference type="InterPro" id="IPR006616">
    <property type="entry name" value="DM9_repeat"/>
</dbReference>
<evidence type="ECO:0000256" key="7">
    <source>
        <dbReference type="ARBA" id="ARBA00023053"/>
    </source>
</evidence>
<keyword evidence="8 12" id="KW-0406">Ion transport</keyword>
<reference evidence="14 15" key="1">
    <citation type="journal article" date="2019" name="J. Hered.">
        <title>An Improved Genome Assembly for Drosophila navojoa, the Basal Species in the mojavensis Cluster.</title>
        <authorList>
            <person name="Vanderlinde T."/>
            <person name="Dupim E.G."/>
            <person name="Nazario-Yepiz N.O."/>
            <person name="Carvalho A.B."/>
        </authorList>
    </citation>
    <scope>NUCLEOTIDE SEQUENCE [LARGE SCALE GENOMIC DNA]</scope>
    <source>
        <strain evidence="14">Navoj_Jal97</strain>
        <tissue evidence="14">Whole organism</tissue>
    </source>
</reference>
<evidence type="ECO:0000256" key="5">
    <source>
        <dbReference type="ARBA" id="ARBA00022692"/>
    </source>
</evidence>
<dbReference type="PANTHER" id="PTHR11690">
    <property type="entry name" value="AMILORIDE-SENSITIVE SODIUM CHANNEL-RELATED"/>
    <property type="match status" value="1"/>
</dbReference>
<dbReference type="Proteomes" id="UP000295192">
    <property type="component" value="Unassembled WGS sequence"/>
</dbReference>
<evidence type="ECO:0000256" key="2">
    <source>
        <dbReference type="ARBA" id="ARBA00007193"/>
    </source>
</evidence>
<dbReference type="OrthoDB" id="2142040at2759"/>
<organism evidence="14 15">
    <name type="scientific">Drosophila navojoa</name>
    <name type="common">Fruit fly</name>
    <dbReference type="NCBI Taxonomy" id="7232"/>
    <lineage>
        <taxon>Eukaryota</taxon>
        <taxon>Metazoa</taxon>
        <taxon>Ecdysozoa</taxon>
        <taxon>Arthropoda</taxon>
        <taxon>Hexapoda</taxon>
        <taxon>Insecta</taxon>
        <taxon>Pterygota</taxon>
        <taxon>Neoptera</taxon>
        <taxon>Endopterygota</taxon>
        <taxon>Diptera</taxon>
        <taxon>Brachycera</taxon>
        <taxon>Muscomorpha</taxon>
        <taxon>Ephydroidea</taxon>
        <taxon>Drosophilidae</taxon>
        <taxon>Drosophila</taxon>
    </lineage>
</organism>
<dbReference type="AlphaFoldDB" id="A0A484B485"/>
<keyword evidence="9 13" id="KW-0472">Membrane</keyword>
<dbReference type="GO" id="GO:0015280">
    <property type="term" value="F:ligand-gated sodium channel activity"/>
    <property type="evidence" value="ECO:0007669"/>
    <property type="project" value="TreeGrafter"/>
</dbReference>
<comment type="subcellular location">
    <subcellularLocation>
        <location evidence="1">Membrane</location>
        <topology evidence="1">Multi-pass membrane protein</topology>
    </subcellularLocation>
</comment>
<comment type="similarity">
    <text evidence="2 12">Belongs to the amiloride-sensitive sodium channel (TC 1.A.6) family.</text>
</comment>
<evidence type="ECO:0000256" key="8">
    <source>
        <dbReference type="ARBA" id="ARBA00023065"/>
    </source>
</evidence>
<protein>
    <submittedName>
        <fullName evidence="14">Uncharacterized protein</fullName>
    </submittedName>
</protein>
<evidence type="ECO:0000256" key="9">
    <source>
        <dbReference type="ARBA" id="ARBA00023136"/>
    </source>
</evidence>
<gene>
    <name evidence="14" type="ORF">AWZ03_010486</name>
</gene>
<keyword evidence="7" id="KW-0915">Sodium</keyword>
<evidence type="ECO:0000313" key="14">
    <source>
        <dbReference type="EMBL" id="TDG43102.1"/>
    </source>
</evidence>
<evidence type="ECO:0000256" key="12">
    <source>
        <dbReference type="RuleBase" id="RU000679"/>
    </source>
</evidence>
<keyword evidence="15" id="KW-1185">Reference proteome</keyword>
<keyword evidence="11 12" id="KW-0407">Ion channel</keyword>
<keyword evidence="5 12" id="KW-0812">Transmembrane</keyword>
<dbReference type="InterPro" id="IPR020903">
    <property type="entry name" value="ENaC_CS"/>
</dbReference>
<keyword evidence="4 12" id="KW-0894">Sodium channel</keyword>